<accession>A0A6C0GD72</accession>
<dbReference type="EMBL" id="CP048222">
    <property type="protein sequence ID" value="QHT65949.1"/>
    <property type="molecule type" value="Genomic_DNA"/>
</dbReference>
<keyword evidence="3" id="KW-0378">Hydrolase</keyword>
<keyword evidence="1" id="KW-0472">Membrane</keyword>
<evidence type="ECO:0000313" key="3">
    <source>
        <dbReference type="EMBL" id="QHT65949.1"/>
    </source>
</evidence>
<feature type="domain" description="AB hydrolase-1" evidence="2">
    <location>
        <begin position="79"/>
        <end position="176"/>
    </location>
</feature>
<organism evidence="3 4">
    <name type="scientific">Rhodocytophaga rosea</name>
    <dbReference type="NCBI Taxonomy" id="2704465"/>
    <lineage>
        <taxon>Bacteria</taxon>
        <taxon>Pseudomonadati</taxon>
        <taxon>Bacteroidota</taxon>
        <taxon>Cytophagia</taxon>
        <taxon>Cytophagales</taxon>
        <taxon>Rhodocytophagaceae</taxon>
        <taxon>Rhodocytophaga</taxon>
    </lineage>
</organism>
<dbReference type="InterPro" id="IPR029058">
    <property type="entry name" value="AB_hydrolase_fold"/>
</dbReference>
<sequence>MKTKRLIPILVAVGITVYLGTYAFLYSIKDEQGNRFKEYVLPATYSYEFEGNVEELSFQAEDGGVLNGVLFKADSAKGVICFWKGNGGTIKEWAQMAPQFLKLHYDILITDYREQGKSKGKITIENFYSDAQLVYNALKDKYSENQIMIVGFSLGGRIAAHLAADNFPKMTILIDAASATGDFSDRFLATLYAPLPAVIGFTFQTEKDVQRSKSPVIVIGTDENARSVSYQIRPLLKEKDKFFEIKGATHGTILNHAATQHILENLLK</sequence>
<gene>
    <name evidence="3" type="ORF">GXP67_04320</name>
</gene>
<dbReference type="KEGG" id="rhoz:GXP67_04320"/>
<dbReference type="InterPro" id="IPR000073">
    <property type="entry name" value="AB_hydrolase_1"/>
</dbReference>
<dbReference type="Proteomes" id="UP000480178">
    <property type="component" value="Chromosome"/>
</dbReference>
<name>A0A6C0GD72_9BACT</name>
<dbReference type="Gene3D" id="3.40.50.1820">
    <property type="entry name" value="alpha/beta hydrolase"/>
    <property type="match status" value="1"/>
</dbReference>
<dbReference type="GO" id="GO:0016787">
    <property type="term" value="F:hydrolase activity"/>
    <property type="evidence" value="ECO:0007669"/>
    <property type="project" value="UniProtKB-KW"/>
</dbReference>
<dbReference type="SUPFAM" id="SSF53474">
    <property type="entry name" value="alpha/beta-Hydrolases"/>
    <property type="match status" value="1"/>
</dbReference>
<keyword evidence="1" id="KW-1133">Transmembrane helix</keyword>
<dbReference type="PANTHER" id="PTHR12277">
    <property type="entry name" value="ALPHA/BETA HYDROLASE DOMAIN-CONTAINING PROTEIN"/>
    <property type="match status" value="1"/>
</dbReference>
<dbReference type="RefSeq" id="WP_162442022.1">
    <property type="nucleotide sequence ID" value="NZ_CP048222.1"/>
</dbReference>
<keyword evidence="1" id="KW-0812">Transmembrane</keyword>
<evidence type="ECO:0000256" key="1">
    <source>
        <dbReference type="SAM" id="Phobius"/>
    </source>
</evidence>
<protein>
    <submittedName>
        <fullName evidence="3">Alpha/beta hydrolase</fullName>
    </submittedName>
</protein>
<dbReference type="AlphaFoldDB" id="A0A6C0GD72"/>
<dbReference type="PANTHER" id="PTHR12277:SF81">
    <property type="entry name" value="PROTEIN ABHD13"/>
    <property type="match status" value="1"/>
</dbReference>
<evidence type="ECO:0000259" key="2">
    <source>
        <dbReference type="Pfam" id="PF00561"/>
    </source>
</evidence>
<proteinExistence type="predicted"/>
<evidence type="ECO:0000313" key="4">
    <source>
        <dbReference type="Proteomes" id="UP000480178"/>
    </source>
</evidence>
<keyword evidence="4" id="KW-1185">Reference proteome</keyword>
<reference evidence="3 4" key="1">
    <citation type="submission" date="2020-01" db="EMBL/GenBank/DDBJ databases">
        <authorList>
            <person name="Kim M.K."/>
        </authorList>
    </citation>
    <scope>NUCLEOTIDE SEQUENCE [LARGE SCALE GENOMIC DNA]</scope>
    <source>
        <strain evidence="3 4">172606-1</strain>
    </source>
</reference>
<dbReference type="Pfam" id="PF00561">
    <property type="entry name" value="Abhydrolase_1"/>
    <property type="match status" value="1"/>
</dbReference>
<feature type="transmembrane region" description="Helical" evidence="1">
    <location>
        <begin position="6"/>
        <end position="28"/>
    </location>
</feature>